<dbReference type="Proteomes" id="UP000281553">
    <property type="component" value="Unassembled WGS sequence"/>
</dbReference>
<evidence type="ECO:0000313" key="2">
    <source>
        <dbReference type="Proteomes" id="UP000281553"/>
    </source>
</evidence>
<dbReference type="EMBL" id="UYRU01070088">
    <property type="protein sequence ID" value="VDN19298.1"/>
    <property type="molecule type" value="Genomic_DNA"/>
</dbReference>
<protein>
    <submittedName>
        <fullName evidence="1">Uncharacterized protein</fullName>
    </submittedName>
</protein>
<organism evidence="1 2">
    <name type="scientific">Dibothriocephalus latus</name>
    <name type="common">Fish tapeworm</name>
    <name type="synonym">Diphyllobothrium latum</name>
    <dbReference type="NCBI Taxonomy" id="60516"/>
    <lineage>
        <taxon>Eukaryota</taxon>
        <taxon>Metazoa</taxon>
        <taxon>Spiralia</taxon>
        <taxon>Lophotrochozoa</taxon>
        <taxon>Platyhelminthes</taxon>
        <taxon>Cestoda</taxon>
        <taxon>Eucestoda</taxon>
        <taxon>Diphyllobothriidea</taxon>
        <taxon>Diphyllobothriidae</taxon>
        <taxon>Dibothriocephalus</taxon>
    </lineage>
</organism>
<name>A0A3P7MA60_DIBLA</name>
<reference evidence="1 2" key="1">
    <citation type="submission" date="2018-11" db="EMBL/GenBank/DDBJ databases">
        <authorList>
            <consortium name="Pathogen Informatics"/>
        </authorList>
    </citation>
    <scope>NUCLEOTIDE SEQUENCE [LARGE SCALE GENOMIC DNA]</scope>
</reference>
<sequence>MNQPLDSVSYDLKKVGKELLEHSGTYFCELNVFCADHEHSNATKPQDLLNRARMTLSKVEADLKFWDDIVQHAVIPTESLQDIAAAGDKLRKVKSEVEQIIESLKIKKFLNQPIFDTYLHPSLRFYKNSKIPLSRSVGQGSGLLIDALPLDGGDLDLDHQPVQPESIVFSSFPFPTPHENSQQFHKLSLP</sequence>
<accession>A0A3P7MA60</accession>
<dbReference type="AlphaFoldDB" id="A0A3P7MA60"/>
<keyword evidence="2" id="KW-1185">Reference proteome</keyword>
<evidence type="ECO:0000313" key="1">
    <source>
        <dbReference type="EMBL" id="VDN19298.1"/>
    </source>
</evidence>
<gene>
    <name evidence="1" type="ORF">DILT_LOCUS13389</name>
</gene>
<proteinExistence type="predicted"/>